<reference evidence="3" key="1">
    <citation type="submission" date="2012-02" db="EMBL/GenBank/DDBJ databases">
        <title>Complete sequence of chromosome of Natrinema pellirubrum DSM 15624.</title>
        <authorList>
            <person name="Lucas S."/>
            <person name="Han J."/>
            <person name="Lapidus A."/>
            <person name="Cheng J.-F."/>
            <person name="Goodwin L."/>
            <person name="Pitluck S."/>
            <person name="Peters L."/>
            <person name="Teshima H."/>
            <person name="Detter J.C."/>
            <person name="Han C."/>
            <person name="Tapia R."/>
            <person name="Land M."/>
            <person name="Hauser L."/>
            <person name="Kyrpides N."/>
            <person name="Ivanova N."/>
            <person name="Pagani I."/>
            <person name="Sproer C."/>
            <person name="Anderson I."/>
            <person name="Woyke T."/>
        </authorList>
    </citation>
    <scope>NUCLEOTIDE SEQUENCE [LARGE SCALE GENOMIC DNA]</scope>
    <source>
        <strain evidence="3">DSM 15624 / JCM 10476 / NCIMB 786</strain>
    </source>
</reference>
<dbReference type="KEGG" id="npe:Natpe_2513"/>
<gene>
    <name evidence="1" type="ordered locus">Natpe_2513</name>
    <name evidence="2" type="ORF">C488_11674</name>
</gene>
<dbReference type="AlphaFoldDB" id="L0JLE1"/>
<name>L0JLE1_NATP1</name>
<evidence type="ECO:0000313" key="2">
    <source>
        <dbReference type="EMBL" id="ELY74276.1"/>
    </source>
</evidence>
<reference evidence="2 4" key="3">
    <citation type="journal article" date="2014" name="PLoS Genet.">
        <title>Phylogenetically driven sequencing of extremely halophilic archaea reveals strategies for static and dynamic osmo-response.</title>
        <authorList>
            <person name="Becker E.A."/>
            <person name="Seitzer P.M."/>
            <person name="Tritt A."/>
            <person name="Larsen D."/>
            <person name="Krusor M."/>
            <person name="Yao A.I."/>
            <person name="Wu D."/>
            <person name="Madern D."/>
            <person name="Eisen J.A."/>
            <person name="Darling A.E."/>
            <person name="Facciotti M.T."/>
        </authorList>
    </citation>
    <scope>NUCLEOTIDE SEQUENCE [LARGE SCALE GENOMIC DNA]</scope>
    <source>
        <strain evidence="2 4">DSM 15624</strain>
    </source>
</reference>
<protein>
    <submittedName>
        <fullName evidence="1">Uncharacterized protein</fullName>
    </submittedName>
</protein>
<dbReference type="EMBL" id="CP003372">
    <property type="protein sequence ID" value="AGB32325.1"/>
    <property type="molecule type" value="Genomic_DNA"/>
</dbReference>
<organism evidence="1 3">
    <name type="scientific">Natrinema pellirubrum (strain DSM 15624 / CIP 106293 / JCM 10476 / NCIMB 786 / 157)</name>
    <dbReference type="NCBI Taxonomy" id="797303"/>
    <lineage>
        <taxon>Archaea</taxon>
        <taxon>Methanobacteriati</taxon>
        <taxon>Methanobacteriota</taxon>
        <taxon>Stenosarchaea group</taxon>
        <taxon>Halobacteria</taxon>
        <taxon>Halobacteriales</taxon>
        <taxon>Natrialbaceae</taxon>
        <taxon>Natrinema</taxon>
    </lineage>
</organism>
<dbReference type="Proteomes" id="UP000011593">
    <property type="component" value="Unassembled WGS sequence"/>
</dbReference>
<dbReference type="HOGENOM" id="CLU_2461859_0_0_2"/>
<evidence type="ECO:0000313" key="4">
    <source>
        <dbReference type="Proteomes" id="UP000011593"/>
    </source>
</evidence>
<proteinExistence type="predicted"/>
<keyword evidence="4" id="KW-1185">Reference proteome</keyword>
<accession>L0JLE1</accession>
<reference evidence="1" key="2">
    <citation type="submission" date="2012-02" db="EMBL/GenBank/DDBJ databases">
        <title>Complete sequence of chromosome of Natrinema pellirubrum DSM 15624.</title>
        <authorList>
            <consortium name="US DOE Joint Genome Institute"/>
            <person name="Lucas S."/>
            <person name="Han J."/>
            <person name="Lapidus A."/>
            <person name="Cheng J.-F."/>
            <person name="Goodwin L."/>
            <person name="Pitluck S."/>
            <person name="Peters L."/>
            <person name="Teshima H."/>
            <person name="Detter J.C."/>
            <person name="Han C."/>
            <person name="Tapia R."/>
            <person name="Land M."/>
            <person name="Hauser L."/>
            <person name="Kyrpides N."/>
            <person name="Ivanova N."/>
            <person name="Pagani I."/>
            <person name="Sproer C."/>
            <person name="Anderson I."/>
            <person name="Woyke T."/>
        </authorList>
    </citation>
    <scope>NUCLEOTIDE SEQUENCE</scope>
    <source>
        <strain evidence="1">DSM 15624</strain>
    </source>
</reference>
<evidence type="ECO:0000313" key="3">
    <source>
        <dbReference type="Proteomes" id="UP000010843"/>
    </source>
</evidence>
<dbReference type="EMBL" id="AOIE01000070">
    <property type="protein sequence ID" value="ELY74276.1"/>
    <property type="molecule type" value="Genomic_DNA"/>
</dbReference>
<sequence length="88" mass="10030">MVVVDFRVELGAGAAVVAMPTRWAPRLIMGKVSIGNNYIHVSMYYSIVWQFHAIDCGGSFTSWPNGFEPRREPFVADRRRRWPSKQSA</sequence>
<dbReference type="Proteomes" id="UP000010843">
    <property type="component" value="Chromosome"/>
</dbReference>
<evidence type="ECO:0000313" key="1">
    <source>
        <dbReference type="EMBL" id="AGB32325.1"/>
    </source>
</evidence>